<evidence type="ECO:0000256" key="2">
    <source>
        <dbReference type="ARBA" id="ARBA00018687"/>
    </source>
</evidence>
<evidence type="ECO:0000313" key="5">
    <source>
        <dbReference type="EMBL" id="KAI9271590.1"/>
    </source>
</evidence>
<keyword evidence="6" id="KW-1185">Reference proteome</keyword>
<accession>A0AAD5KHZ5</accession>
<evidence type="ECO:0000256" key="3">
    <source>
        <dbReference type="ARBA" id="ARBA00023054"/>
    </source>
</evidence>
<organism evidence="5 6">
    <name type="scientific">Phascolomyces articulosus</name>
    <dbReference type="NCBI Taxonomy" id="60185"/>
    <lineage>
        <taxon>Eukaryota</taxon>
        <taxon>Fungi</taxon>
        <taxon>Fungi incertae sedis</taxon>
        <taxon>Mucoromycota</taxon>
        <taxon>Mucoromycotina</taxon>
        <taxon>Mucoromycetes</taxon>
        <taxon>Mucorales</taxon>
        <taxon>Lichtheimiaceae</taxon>
        <taxon>Phascolomyces</taxon>
    </lineage>
</organism>
<feature type="domain" description="Rad50/SbcC-type AAA" evidence="4">
    <location>
        <begin position="8"/>
        <end position="158"/>
    </location>
</feature>
<keyword evidence="5" id="KW-0378">Hydrolase</keyword>
<dbReference type="Gene3D" id="3.40.50.300">
    <property type="entry name" value="P-loop containing nucleotide triphosphate hydrolases"/>
    <property type="match status" value="1"/>
</dbReference>
<feature type="non-terminal residue" evidence="5">
    <location>
        <position position="1"/>
    </location>
</feature>
<sequence>YVEGSIVKITLRNFVTYDYCEFSPGPQLNMIIGPNGTGKSTIVCAVALGLGGAPSLLGRAKNISEFVKTGEDEAMIQIELKRTGGKRNVVIQRNITKSNNASSWRLNGRHAPQKDVLAIVNQLNIQVDNLCQFLPQDKVAEFAQLTPPALLEKTQEAAGATDLLKWHQNL</sequence>
<dbReference type="GO" id="GO:0030915">
    <property type="term" value="C:Smc5-Smc6 complex"/>
    <property type="evidence" value="ECO:0007669"/>
    <property type="project" value="TreeGrafter"/>
</dbReference>
<dbReference type="GO" id="GO:0005634">
    <property type="term" value="C:nucleus"/>
    <property type="evidence" value="ECO:0007669"/>
    <property type="project" value="TreeGrafter"/>
</dbReference>
<reference evidence="5" key="1">
    <citation type="journal article" date="2022" name="IScience">
        <title>Evolution of zygomycete secretomes and the origins of terrestrial fungal ecologies.</title>
        <authorList>
            <person name="Chang Y."/>
            <person name="Wang Y."/>
            <person name="Mondo S."/>
            <person name="Ahrendt S."/>
            <person name="Andreopoulos W."/>
            <person name="Barry K."/>
            <person name="Beard J."/>
            <person name="Benny G.L."/>
            <person name="Blankenship S."/>
            <person name="Bonito G."/>
            <person name="Cuomo C."/>
            <person name="Desiro A."/>
            <person name="Gervers K.A."/>
            <person name="Hundley H."/>
            <person name="Kuo A."/>
            <person name="LaButti K."/>
            <person name="Lang B.F."/>
            <person name="Lipzen A."/>
            <person name="O'Donnell K."/>
            <person name="Pangilinan J."/>
            <person name="Reynolds N."/>
            <person name="Sandor L."/>
            <person name="Smith M.E."/>
            <person name="Tsang A."/>
            <person name="Grigoriev I.V."/>
            <person name="Stajich J.E."/>
            <person name="Spatafora J.W."/>
        </authorList>
    </citation>
    <scope>NUCLEOTIDE SEQUENCE</scope>
    <source>
        <strain evidence="5">RSA 2281</strain>
    </source>
</reference>
<dbReference type="SUPFAM" id="SSF52540">
    <property type="entry name" value="P-loop containing nucleoside triphosphate hydrolases"/>
    <property type="match status" value="1"/>
</dbReference>
<dbReference type="PANTHER" id="PTHR45916">
    <property type="entry name" value="STRUCTURAL MAINTENANCE OF CHROMOSOMES PROTEIN 5"/>
    <property type="match status" value="1"/>
</dbReference>
<evidence type="ECO:0000259" key="4">
    <source>
        <dbReference type="Pfam" id="PF13476"/>
    </source>
</evidence>
<dbReference type="GO" id="GO:0003697">
    <property type="term" value="F:single-stranded DNA binding"/>
    <property type="evidence" value="ECO:0007669"/>
    <property type="project" value="TreeGrafter"/>
</dbReference>
<dbReference type="PANTHER" id="PTHR45916:SF1">
    <property type="entry name" value="STRUCTURAL MAINTENANCE OF CHROMOSOMES PROTEIN 5"/>
    <property type="match status" value="1"/>
</dbReference>
<name>A0AAD5KHZ5_9FUNG</name>
<feature type="non-terminal residue" evidence="5">
    <location>
        <position position="170"/>
    </location>
</feature>
<reference evidence="5" key="2">
    <citation type="submission" date="2023-02" db="EMBL/GenBank/DDBJ databases">
        <authorList>
            <consortium name="DOE Joint Genome Institute"/>
            <person name="Mondo S.J."/>
            <person name="Chang Y."/>
            <person name="Wang Y."/>
            <person name="Ahrendt S."/>
            <person name="Andreopoulos W."/>
            <person name="Barry K."/>
            <person name="Beard J."/>
            <person name="Benny G.L."/>
            <person name="Blankenship S."/>
            <person name="Bonito G."/>
            <person name="Cuomo C."/>
            <person name="Desiro A."/>
            <person name="Gervers K.A."/>
            <person name="Hundley H."/>
            <person name="Kuo A."/>
            <person name="LaButti K."/>
            <person name="Lang B.F."/>
            <person name="Lipzen A."/>
            <person name="O'Donnell K."/>
            <person name="Pangilinan J."/>
            <person name="Reynolds N."/>
            <person name="Sandor L."/>
            <person name="Smith M.W."/>
            <person name="Tsang A."/>
            <person name="Grigoriev I.V."/>
            <person name="Stajich J.E."/>
            <person name="Spatafora J.W."/>
        </authorList>
    </citation>
    <scope>NUCLEOTIDE SEQUENCE</scope>
    <source>
        <strain evidence="5">RSA 2281</strain>
    </source>
</reference>
<comment type="caution">
    <text evidence="5">The sequence shown here is derived from an EMBL/GenBank/DDBJ whole genome shotgun (WGS) entry which is preliminary data.</text>
</comment>
<evidence type="ECO:0000313" key="6">
    <source>
        <dbReference type="Proteomes" id="UP001209540"/>
    </source>
</evidence>
<dbReference type="GO" id="GO:0000724">
    <property type="term" value="P:double-strand break repair via homologous recombination"/>
    <property type="evidence" value="ECO:0007669"/>
    <property type="project" value="TreeGrafter"/>
</dbReference>
<gene>
    <name evidence="5" type="ORF">BDA99DRAFT_413324</name>
</gene>
<keyword evidence="3" id="KW-0175">Coiled coil</keyword>
<dbReference type="Pfam" id="PF13476">
    <property type="entry name" value="AAA_23"/>
    <property type="match status" value="1"/>
</dbReference>
<dbReference type="EMBL" id="JAIXMP010000006">
    <property type="protein sequence ID" value="KAI9271590.1"/>
    <property type="molecule type" value="Genomic_DNA"/>
</dbReference>
<dbReference type="GO" id="GO:0016887">
    <property type="term" value="F:ATP hydrolysis activity"/>
    <property type="evidence" value="ECO:0007669"/>
    <property type="project" value="InterPro"/>
</dbReference>
<proteinExistence type="inferred from homology"/>
<dbReference type="Proteomes" id="UP001209540">
    <property type="component" value="Unassembled WGS sequence"/>
</dbReference>
<comment type="similarity">
    <text evidence="1">Belongs to the SMC family. SMC5 subfamily.</text>
</comment>
<protein>
    <recommendedName>
        <fullName evidence="2">Structural maintenance of chromosomes protein 5</fullName>
    </recommendedName>
</protein>
<dbReference type="InterPro" id="IPR038729">
    <property type="entry name" value="Rad50/SbcC_AAA"/>
</dbReference>
<evidence type="ECO:0000256" key="1">
    <source>
        <dbReference type="ARBA" id="ARBA00010171"/>
    </source>
</evidence>
<dbReference type="AlphaFoldDB" id="A0AAD5KHZ5"/>
<dbReference type="InterPro" id="IPR027417">
    <property type="entry name" value="P-loop_NTPase"/>
</dbReference>